<comment type="caution">
    <text evidence="1">The sequence shown here is derived from an EMBL/GenBank/DDBJ whole genome shotgun (WGS) entry which is preliminary data.</text>
</comment>
<evidence type="ECO:0000313" key="2">
    <source>
        <dbReference type="Proteomes" id="UP000719412"/>
    </source>
</evidence>
<dbReference type="AlphaFoldDB" id="A0A8J6H7N9"/>
<proteinExistence type="predicted"/>
<sequence length="212" mass="23298">MQRARLRRMRAICRCAGGVNRRGSMEEAGAACGGVKIANRIVPKIRRPRRIERCPVGTCGEDAGAVTRGSPTLRRILIKKGRNERTEVFSDVEVLFVARSPTWRFIAAKTQSMDPDRGFRGPPPLRGRFGGVTAAGAPRPKSSGATGCEPCRDSRARVMNSCPVQTFDVRKARRRHLRNPHSELVSSAADKAQSHVLSQDDDEMTEIIAPPI</sequence>
<reference evidence="1" key="2">
    <citation type="submission" date="2021-08" db="EMBL/GenBank/DDBJ databases">
        <authorList>
            <person name="Eriksson T."/>
        </authorList>
    </citation>
    <scope>NUCLEOTIDE SEQUENCE</scope>
    <source>
        <strain evidence="1">Stoneville</strain>
        <tissue evidence="1">Whole head</tissue>
    </source>
</reference>
<organism evidence="1 2">
    <name type="scientific">Tenebrio molitor</name>
    <name type="common">Yellow mealworm beetle</name>
    <dbReference type="NCBI Taxonomy" id="7067"/>
    <lineage>
        <taxon>Eukaryota</taxon>
        <taxon>Metazoa</taxon>
        <taxon>Ecdysozoa</taxon>
        <taxon>Arthropoda</taxon>
        <taxon>Hexapoda</taxon>
        <taxon>Insecta</taxon>
        <taxon>Pterygota</taxon>
        <taxon>Neoptera</taxon>
        <taxon>Endopterygota</taxon>
        <taxon>Coleoptera</taxon>
        <taxon>Polyphaga</taxon>
        <taxon>Cucujiformia</taxon>
        <taxon>Tenebrionidae</taxon>
        <taxon>Tenebrio</taxon>
    </lineage>
</organism>
<protein>
    <submittedName>
        <fullName evidence="1">Uncharacterized protein</fullName>
    </submittedName>
</protein>
<reference evidence="1" key="1">
    <citation type="journal article" date="2020" name="J Insects Food Feed">
        <title>The yellow mealworm (Tenebrio molitor) genome: a resource for the emerging insects as food and feed industry.</title>
        <authorList>
            <person name="Eriksson T."/>
            <person name="Andere A."/>
            <person name="Kelstrup H."/>
            <person name="Emery V."/>
            <person name="Picard C."/>
        </authorList>
    </citation>
    <scope>NUCLEOTIDE SEQUENCE</scope>
    <source>
        <strain evidence="1">Stoneville</strain>
        <tissue evidence="1">Whole head</tissue>
    </source>
</reference>
<dbReference type="Proteomes" id="UP000719412">
    <property type="component" value="Unassembled WGS sequence"/>
</dbReference>
<dbReference type="EMBL" id="JABDTM020027941">
    <property type="protein sequence ID" value="KAH0809744.1"/>
    <property type="molecule type" value="Genomic_DNA"/>
</dbReference>
<evidence type="ECO:0000313" key="1">
    <source>
        <dbReference type="EMBL" id="KAH0809744.1"/>
    </source>
</evidence>
<keyword evidence="2" id="KW-1185">Reference proteome</keyword>
<name>A0A8J6H7N9_TENMO</name>
<accession>A0A8J6H7N9</accession>
<gene>
    <name evidence="1" type="ORF">GEV33_013046</name>
</gene>